<dbReference type="AlphaFoldDB" id="A0A060ZLF1"/>
<evidence type="ECO:0000256" key="3">
    <source>
        <dbReference type="ARBA" id="ARBA00001907"/>
    </source>
</evidence>
<comment type="catalytic activity">
    <reaction evidence="2">
        <text>2 a mycocerosyl-[mycocerosic acid synthase] + a phenolphthiocerol = a dimycocerosyl phenolphthiocerol + 2 holo-[mycocerosic acid synthase].</text>
        <dbReference type="EC" id="2.3.1.282"/>
    </reaction>
</comment>
<dbReference type="PANTHER" id="PTHR28037">
    <property type="entry name" value="ALCOHOL O-ACETYLTRANSFERASE 1-RELATED"/>
    <property type="match status" value="1"/>
</dbReference>
<dbReference type="InterPro" id="IPR023213">
    <property type="entry name" value="CAT-like_dom_sf"/>
</dbReference>
<comment type="catalytic activity">
    <reaction evidence="1">
        <text>2 a mycocerosyl-[mycocerosic acid synthase] + a phthiocerol = a dimycocerosyl phthiocerol + 2 holo-[mycocerosic acid synthase].</text>
        <dbReference type="EC" id="2.3.1.282"/>
    </reaction>
</comment>
<feature type="domain" description="Phthiocerol/phthiodiolone dimycocerosyl transferase C-terminal" evidence="12">
    <location>
        <begin position="202"/>
        <end position="345"/>
    </location>
</feature>
<gene>
    <name evidence="13" type="ORF">SIRAN3704</name>
</gene>
<keyword evidence="7" id="KW-0808">Transferase</keyword>
<organism evidence="13">
    <name type="scientific">Streptomyces iranensis</name>
    <dbReference type="NCBI Taxonomy" id="576784"/>
    <lineage>
        <taxon>Bacteria</taxon>
        <taxon>Bacillati</taxon>
        <taxon>Actinomycetota</taxon>
        <taxon>Actinomycetes</taxon>
        <taxon>Kitasatosporales</taxon>
        <taxon>Streptomycetaceae</taxon>
        <taxon>Streptomyces</taxon>
        <taxon>Streptomyces violaceusniger group</taxon>
    </lineage>
</organism>
<comment type="catalytic activity">
    <reaction evidence="3">
        <text>2 a mycocerosyl-[mycocerosic acid synthase] + a phthiodiolone = a dimycocerosyl phthiodiolone + 2 holo-[mycocerosic acid synthase].</text>
        <dbReference type="EC" id="2.3.1.282"/>
    </reaction>
</comment>
<protein>
    <recommendedName>
        <fullName evidence="6">Phthiocerol/phthiodiolone dimycocerosyl transferase</fullName>
        <ecNumber evidence="5">2.3.1.282</ecNumber>
    </recommendedName>
    <alternativeName>
        <fullName evidence="11">Acyltransferase PapA5</fullName>
    </alternativeName>
    <alternativeName>
        <fullName evidence="9">Phthiocerol/phthiodiolone O-acyltransferase</fullName>
    </alternativeName>
    <alternativeName>
        <fullName evidence="10">Polyketide synthase-associated protein A5</fullName>
    </alternativeName>
</protein>
<dbReference type="InterPro" id="IPR031641">
    <property type="entry name" value="PapA_C"/>
</dbReference>
<evidence type="ECO:0000256" key="9">
    <source>
        <dbReference type="ARBA" id="ARBA00030465"/>
    </source>
</evidence>
<dbReference type="InterPro" id="IPR052058">
    <property type="entry name" value="Alcohol_O-acetyltransferase"/>
</dbReference>
<evidence type="ECO:0000256" key="7">
    <source>
        <dbReference type="ARBA" id="ARBA00022679"/>
    </source>
</evidence>
<dbReference type="HOGENOM" id="CLU_048554_1_0_11"/>
<evidence type="ECO:0000256" key="2">
    <source>
        <dbReference type="ARBA" id="ARBA00000625"/>
    </source>
</evidence>
<evidence type="ECO:0000256" key="8">
    <source>
        <dbReference type="ARBA" id="ARBA00023315"/>
    </source>
</evidence>
<name>A0A060ZLF1_9ACTN</name>
<dbReference type="Gene3D" id="3.30.559.10">
    <property type="entry name" value="Chloramphenicol acetyltransferase-like domain"/>
    <property type="match status" value="1"/>
</dbReference>
<evidence type="ECO:0000256" key="5">
    <source>
        <dbReference type="ARBA" id="ARBA00012866"/>
    </source>
</evidence>
<sequence length="413" mass="43372">MTMSRGHVVRTLGACERTIDFYMRRNPLQFSLVAEVNRRVSATTLASALAALQDRHPLLGVAVDHGAPEAVFRVSEGAIPVEVAAHGTPWQSVVAVEQTRPIPPAPGPLARATLIPRESGCAVVLTFAHQIADGVGGLRALLDLVAALGGEELPPGTVPQAQEELLAHVSGAADTGDATTSAPAAEDARMNAVGELTPFSGRTPHVDALALDQGLTTRLVRRCRLERTSVHAALCAAATVVLHRRGREFVRVLSPVDLRRAVDLPDEVVVRFTGARTGSDAHDAHDFWTLARHSRASLSRQRTPNALKAGSAALAEHCPSSGDDAEAMMAAATEADIQITNLGVAHPSRRSGNALSALWGPAQITQLRGEHVLGVVAVGGRLRMTELTHTPVAGLVPEMGAVLAEACAEPPRA</sequence>
<dbReference type="Pfam" id="PF16911">
    <property type="entry name" value="PapA_C"/>
    <property type="match status" value="1"/>
</dbReference>
<evidence type="ECO:0000256" key="4">
    <source>
        <dbReference type="ARBA" id="ARBA00006558"/>
    </source>
</evidence>
<dbReference type="EMBL" id="LK022848">
    <property type="protein sequence ID" value="CDR06833.1"/>
    <property type="molecule type" value="Genomic_DNA"/>
</dbReference>
<dbReference type="PANTHER" id="PTHR28037:SF1">
    <property type="entry name" value="ALCOHOL O-ACETYLTRANSFERASE 1-RELATED"/>
    <property type="match status" value="1"/>
</dbReference>
<comment type="similarity">
    <text evidence="4">Belongs to the acyltransferase PapA5 family.</text>
</comment>
<keyword evidence="8" id="KW-0012">Acyltransferase</keyword>
<reference evidence="13" key="1">
    <citation type="submission" date="2014-05" db="EMBL/GenBank/DDBJ databases">
        <authorList>
            <person name="Horn Fabian"/>
        </authorList>
    </citation>
    <scope>NUCLEOTIDE SEQUENCE</scope>
</reference>
<dbReference type="Gene3D" id="3.30.559.30">
    <property type="entry name" value="Nonribosomal peptide synthetase, condensation domain"/>
    <property type="match status" value="1"/>
</dbReference>
<dbReference type="GO" id="GO:0016746">
    <property type="term" value="F:acyltransferase activity"/>
    <property type="evidence" value="ECO:0007669"/>
    <property type="project" value="UniProtKB-KW"/>
</dbReference>
<evidence type="ECO:0000256" key="1">
    <source>
        <dbReference type="ARBA" id="ARBA00000026"/>
    </source>
</evidence>
<evidence type="ECO:0000256" key="6">
    <source>
        <dbReference type="ARBA" id="ARBA00013449"/>
    </source>
</evidence>
<evidence type="ECO:0000256" key="10">
    <source>
        <dbReference type="ARBA" id="ARBA00032317"/>
    </source>
</evidence>
<evidence type="ECO:0000256" key="11">
    <source>
        <dbReference type="ARBA" id="ARBA00033407"/>
    </source>
</evidence>
<evidence type="ECO:0000313" key="13">
    <source>
        <dbReference type="EMBL" id="CDR06833.1"/>
    </source>
</evidence>
<dbReference type="SUPFAM" id="SSF52777">
    <property type="entry name" value="CoA-dependent acyltransferases"/>
    <property type="match status" value="2"/>
</dbReference>
<accession>A0A060ZLF1</accession>
<evidence type="ECO:0000259" key="12">
    <source>
        <dbReference type="Pfam" id="PF16911"/>
    </source>
</evidence>
<dbReference type="EC" id="2.3.1.282" evidence="5"/>
<proteinExistence type="inferred from homology"/>